<evidence type="ECO:0000256" key="1">
    <source>
        <dbReference type="SAM" id="MobiDB-lite"/>
    </source>
</evidence>
<protein>
    <submittedName>
        <fullName evidence="2">Uncharacterized protein</fullName>
    </submittedName>
</protein>
<keyword evidence="3" id="KW-1185">Reference proteome</keyword>
<dbReference type="InterPro" id="IPR016197">
    <property type="entry name" value="Chromo-like_dom_sf"/>
</dbReference>
<gene>
    <name evidence="2" type="ORF">PLOB_00042522</name>
</gene>
<evidence type="ECO:0000313" key="3">
    <source>
        <dbReference type="Proteomes" id="UP001159405"/>
    </source>
</evidence>
<feature type="region of interest" description="Disordered" evidence="1">
    <location>
        <begin position="120"/>
        <end position="162"/>
    </location>
</feature>
<comment type="caution">
    <text evidence="2">The sequence shown here is derived from an EMBL/GenBank/DDBJ whole genome shotgun (WGS) entry which is preliminary data.</text>
</comment>
<dbReference type="Gene3D" id="2.30.30.140">
    <property type="match status" value="1"/>
</dbReference>
<proteinExistence type="predicted"/>
<accession>A0ABN8PGP1</accession>
<reference evidence="2 3" key="1">
    <citation type="submission" date="2022-05" db="EMBL/GenBank/DDBJ databases">
        <authorList>
            <consortium name="Genoscope - CEA"/>
            <person name="William W."/>
        </authorList>
    </citation>
    <scope>NUCLEOTIDE SEQUENCE [LARGE SCALE GENOMIC DNA]</scope>
</reference>
<organism evidence="2 3">
    <name type="scientific">Porites lobata</name>
    <dbReference type="NCBI Taxonomy" id="104759"/>
    <lineage>
        <taxon>Eukaryota</taxon>
        <taxon>Metazoa</taxon>
        <taxon>Cnidaria</taxon>
        <taxon>Anthozoa</taxon>
        <taxon>Hexacorallia</taxon>
        <taxon>Scleractinia</taxon>
        <taxon>Fungiina</taxon>
        <taxon>Poritidae</taxon>
        <taxon>Porites</taxon>
    </lineage>
</organism>
<dbReference type="Proteomes" id="UP001159405">
    <property type="component" value="Unassembled WGS sequence"/>
</dbReference>
<name>A0ABN8PGP1_9CNID</name>
<sequence length="420" mass="47010">MAFEKFLEGCKAEAVDECGVWCRCTVLSKTEEGVTVSFDGWNAEWNRRICDPHEIRNVTPFEAKRKRSSYSSKNPQISKTMRDDVLWMGEIEAVVNEVDPIRGFIKVTLANNVQVDVGPEELERKRPEPQKVSTRKKRRIPVCQESTPAPAPSPPPCEQDHKESPAALISVAEMNFEFSVIVQDDVVFKVGSLYFVDSCSFPFIITRLFKFSLSGSVFVSGVRCVIEGGKVVSFLDNFQVTVECSFVHPCSSSQFGLSNMSSQVANYVFCGHSRVGVCQERNFGNVHYLRDLRRHALGAQMRQAVSSGISLNATRPAQPISLGALEPFHDMAIFGLSEVNKFKIPFTLVGGYSLLDGIMGKGWDVKPLRADVADCHFKFVTSLTVYLDRKHFTLKFSFSYSEAPFSLSPDYREKCKALSQ</sequence>
<evidence type="ECO:0000313" key="2">
    <source>
        <dbReference type="EMBL" id="CAH3142660.1"/>
    </source>
</evidence>
<dbReference type="SUPFAM" id="SSF54160">
    <property type="entry name" value="Chromo domain-like"/>
    <property type="match status" value="1"/>
</dbReference>
<dbReference type="EMBL" id="CALNXK010000069">
    <property type="protein sequence ID" value="CAH3142660.1"/>
    <property type="molecule type" value="Genomic_DNA"/>
</dbReference>